<feature type="region of interest" description="Disordered" evidence="5">
    <location>
        <begin position="176"/>
        <end position="344"/>
    </location>
</feature>
<evidence type="ECO:0000256" key="4">
    <source>
        <dbReference type="PROSITE-ProRule" id="PRU00176"/>
    </source>
</evidence>
<dbReference type="EnsemblPlants" id="Kaladp0081s0009.1.v1.1">
    <property type="protein sequence ID" value="Kaladp0081s0009.1.v1.1"/>
    <property type="gene ID" value="Kaladp0081s0009.v1.1"/>
</dbReference>
<keyword evidence="2" id="KW-0747">Spliceosome</keyword>
<dbReference type="GO" id="GO:0008380">
    <property type="term" value="P:RNA splicing"/>
    <property type="evidence" value="ECO:0007669"/>
    <property type="project" value="UniProtKB-KW"/>
</dbReference>
<dbReference type="PROSITE" id="PS50102">
    <property type="entry name" value="RRM"/>
    <property type="match status" value="2"/>
</dbReference>
<evidence type="ECO:0000256" key="2">
    <source>
        <dbReference type="ARBA" id="ARBA00022728"/>
    </source>
</evidence>
<dbReference type="GO" id="GO:0005681">
    <property type="term" value="C:spliceosomal complex"/>
    <property type="evidence" value="ECO:0007669"/>
    <property type="project" value="UniProtKB-KW"/>
</dbReference>
<feature type="domain" description="RRM" evidence="6">
    <location>
        <begin position="106"/>
        <end position="177"/>
    </location>
</feature>
<dbReference type="Pfam" id="PF00076">
    <property type="entry name" value="RRM_1"/>
    <property type="match status" value="1"/>
</dbReference>
<keyword evidence="4" id="KW-0694">RNA-binding</keyword>
<feature type="compositionally biased region" description="Low complexity" evidence="5">
    <location>
        <begin position="205"/>
        <end position="215"/>
    </location>
</feature>
<evidence type="ECO:0000256" key="3">
    <source>
        <dbReference type="ARBA" id="ARBA00023187"/>
    </source>
</evidence>
<feature type="compositionally biased region" description="Basic and acidic residues" evidence="5">
    <location>
        <begin position="265"/>
        <end position="274"/>
    </location>
</feature>
<protein>
    <recommendedName>
        <fullName evidence="6">RRM domain-containing protein</fullName>
    </recommendedName>
</protein>
<dbReference type="InterPro" id="IPR050907">
    <property type="entry name" value="SRSF"/>
</dbReference>
<proteinExistence type="predicted"/>
<dbReference type="InterPro" id="IPR012677">
    <property type="entry name" value="Nucleotide-bd_a/b_plait_sf"/>
</dbReference>
<feature type="compositionally biased region" description="Basic and acidic residues" evidence="5">
    <location>
        <begin position="286"/>
        <end position="303"/>
    </location>
</feature>
<organism evidence="7 8">
    <name type="scientific">Kalanchoe fedtschenkoi</name>
    <name type="common">Lavender scallops</name>
    <name type="synonym">South American air plant</name>
    <dbReference type="NCBI Taxonomy" id="63787"/>
    <lineage>
        <taxon>Eukaryota</taxon>
        <taxon>Viridiplantae</taxon>
        <taxon>Streptophyta</taxon>
        <taxon>Embryophyta</taxon>
        <taxon>Tracheophyta</taxon>
        <taxon>Spermatophyta</taxon>
        <taxon>Magnoliopsida</taxon>
        <taxon>eudicotyledons</taxon>
        <taxon>Gunneridae</taxon>
        <taxon>Pentapetalae</taxon>
        <taxon>Saxifragales</taxon>
        <taxon>Crassulaceae</taxon>
        <taxon>Kalanchoe</taxon>
    </lineage>
</organism>
<dbReference type="PANTHER" id="PTHR23147">
    <property type="entry name" value="SERINE/ARGININE RICH SPLICING FACTOR"/>
    <property type="match status" value="1"/>
</dbReference>
<name>A0A7N0UQG7_KALFE</name>
<accession>A0A7N0UQG7</accession>
<dbReference type="GO" id="GO:0003723">
    <property type="term" value="F:RNA binding"/>
    <property type="evidence" value="ECO:0007669"/>
    <property type="project" value="UniProtKB-UniRule"/>
</dbReference>
<dbReference type="SUPFAM" id="SSF54928">
    <property type="entry name" value="RNA-binding domain, RBD"/>
    <property type="match status" value="1"/>
</dbReference>
<evidence type="ECO:0000259" key="6">
    <source>
        <dbReference type="PROSITE" id="PS50102"/>
    </source>
</evidence>
<dbReference type="AlphaFoldDB" id="A0A7N0UQG7"/>
<dbReference type="Gramene" id="Kaladp0081s0009.1.v1.1">
    <property type="protein sequence ID" value="Kaladp0081s0009.1.v1.1"/>
    <property type="gene ID" value="Kaladp0081s0009.v1.1"/>
</dbReference>
<dbReference type="Gene3D" id="3.30.70.330">
    <property type="match status" value="2"/>
</dbReference>
<reference evidence="7" key="1">
    <citation type="submission" date="2021-01" db="UniProtKB">
        <authorList>
            <consortium name="EnsemblPlants"/>
        </authorList>
    </citation>
    <scope>IDENTIFICATION</scope>
</reference>
<feature type="compositionally biased region" description="Basic and acidic residues" evidence="5">
    <location>
        <begin position="233"/>
        <end position="248"/>
    </location>
</feature>
<feature type="compositionally biased region" description="Basic and acidic residues" evidence="5">
    <location>
        <begin position="182"/>
        <end position="204"/>
    </location>
</feature>
<dbReference type="GO" id="GO:0006397">
    <property type="term" value="P:mRNA processing"/>
    <property type="evidence" value="ECO:0007669"/>
    <property type="project" value="UniProtKB-KW"/>
</dbReference>
<keyword evidence="1" id="KW-0507">mRNA processing</keyword>
<dbReference type="SMART" id="SM00360">
    <property type="entry name" value="RRM"/>
    <property type="match status" value="2"/>
</dbReference>
<keyword evidence="3" id="KW-0508">mRNA splicing</keyword>
<evidence type="ECO:0000313" key="8">
    <source>
        <dbReference type="Proteomes" id="UP000594263"/>
    </source>
</evidence>
<feature type="domain" description="RRM" evidence="6">
    <location>
        <begin position="40"/>
        <end position="85"/>
    </location>
</feature>
<dbReference type="InterPro" id="IPR035979">
    <property type="entry name" value="RBD_domain_sf"/>
</dbReference>
<dbReference type="Proteomes" id="UP000594263">
    <property type="component" value="Unplaced"/>
</dbReference>
<evidence type="ECO:0000256" key="5">
    <source>
        <dbReference type="SAM" id="MobiDB-lite"/>
    </source>
</evidence>
<keyword evidence="8" id="KW-1185">Reference proteome</keyword>
<sequence length="344" mass="40085">MLFRRINFISFGTIILHHFRLILLIPNDMLSLPITSCPFIEIMVNSGFAFVYMEDDQDADDAVRRLDRREFGPKGRRLRVEWTKQDRGGRQYGDSRKASMKSQPSRTLFIINFDPIITRLRDLERHFDSYGKIINVRIRRNFAFVQFETQEEATKALDATNSSKFMDRILSVEYATRDDDDNQRSDDRRNGRSPDRRGRDRSPERGYNSRRSPSPLRRDRDSPDYGHGSKPISRYEPRRSPNYERTDKSLVNNVDIKRSSRHERQRSPSYERQRSPSNDSPGRSPVNDRDTKLNYDGPDRSPANDDGAMLSSEHEPYESPIYGRTKRSPGGARDSSRSPSPTER</sequence>
<dbReference type="InterPro" id="IPR000504">
    <property type="entry name" value="RRM_dom"/>
</dbReference>
<evidence type="ECO:0000313" key="7">
    <source>
        <dbReference type="EnsemblPlants" id="Kaladp0081s0009.1.v1.1"/>
    </source>
</evidence>
<evidence type="ECO:0000256" key="1">
    <source>
        <dbReference type="ARBA" id="ARBA00022664"/>
    </source>
</evidence>